<name>A0A7I7YBP2_9MYCO</name>
<protein>
    <recommendedName>
        <fullName evidence="1">Carboxymuconolactone decarboxylase-like domain-containing protein</fullName>
    </recommendedName>
</protein>
<dbReference type="EMBL" id="AP022613">
    <property type="protein sequence ID" value="BBZ39156.1"/>
    <property type="molecule type" value="Genomic_DNA"/>
</dbReference>
<feature type="domain" description="Carboxymuconolactone decarboxylase-like" evidence="1">
    <location>
        <begin position="30"/>
        <end position="113"/>
    </location>
</feature>
<evidence type="ECO:0000313" key="3">
    <source>
        <dbReference type="Proteomes" id="UP000467385"/>
    </source>
</evidence>
<dbReference type="PANTHER" id="PTHR34846">
    <property type="entry name" value="4-CARBOXYMUCONOLACTONE DECARBOXYLASE FAMILY PROTEIN (AFU_ORTHOLOGUE AFUA_6G11590)"/>
    <property type="match status" value="1"/>
</dbReference>
<organism evidence="2 3">
    <name type="scientific">Mycobacterium conspicuum</name>
    <dbReference type="NCBI Taxonomy" id="44010"/>
    <lineage>
        <taxon>Bacteria</taxon>
        <taxon>Bacillati</taxon>
        <taxon>Actinomycetota</taxon>
        <taxon>Actinomycetes</taxon>
        <taxon>Mycobacteriales</taxon>
        <taxon>Mycobacteriaceae</taxon>
        <taxon>Mycobacterium</taxon>
    </lineage>
</organism>
<dbReference type="Pfam" id="PF02627">
    <property type="entry name" value="CMD"/>
    <property type="match status" value="1"/>
</dbReference>
<dbReference type="GO" id="GO:0051920">
    <property type="term" value="F:peroxiredoxin activity"/>
    <property type="evidence" value="ECO:0007669"/>
    <property type="project" value="InterPro"/>
</dbReference>
<proteinExistence type="predicted"/>
<dbReference type="SUPFAM" id="SSF69118">
    <property type="entry name" value="AhpD-like"/>
    <property type="match status" value="1"/>
</dbReference>
<reference evidence="2 3" key="1">
    <citation type="journal article" date="2019" name="Emerg. Microbes Infect.">
        <title>Comprehensive subspecies identification of 175 nontuberculous mycobacteria species based on 7547 genomic profiles.</title>
        <authorList>
            <person name="Matsumoto Y."/>
            <person name="Kinjo T."/>
            <person name="Motooka D."/>
            <person name="Nabeya D."/>
            <person name="Jung N."/>
            <person name="Uechi K."/>
            <person name="Horii T."/>
            <person name="Iida T."/>
            <person name="Fujita J."/>
            <person name="Nakamura S."/>
        </authorList>
    </citation>
    <scope>NUCLEOTIDE SEQUENCE [LARGE SCALE GENOMIC DNA]</scope>
    <source>
        <strain evidence="2 3">JCM 14738</strain>
    </source>
</reference>
<gene>
    <name evidence="2" type="ORF">MCNS_22190</name>
</gene>
<dbReference type="AlphaFoldDB" id="A0A7I7YBP2"/>
<dbReference type="Proteomes" id="UP000467385">
    <property type="component" value="Chromosome"/>
</dbReference>
<keyword evidence="3" id="KW-1185">Reference proteome</keyword>
<evidence type="ECO:0000259" key="1">
    <source>
        <dbReference type="Pfam" id="PF02627"/>
    </source>
</evidence>
<dbReference type="InterPro" id="IPR029032">
    <property type="entry name" value="AhpD-like"/>
</dbReference>
<evidence type="ECO:0000313" key="2">
    <source>
        <dbReference type="EMBL" id="BBZ39156.1"/>
    </source>
</evidence>
<sequence>MAEAKAAADEAGVPDYMAELSIFQVLLHHPVLARTLNDLLASMLWHGALGSRLRELVIMRIGWLTGCDYEWTQHWRVASGLGVPPDDLLGVRDWRAHQGFGAAERAVLAATDDVVRDGAVSVASWADCERELGGDRTVLIELVTAIGAWRMVASILNSLNVPLEDGVASWPPDGRSP</sequence>
<accession>A0A7I7YBP2</accession>
<dbReference type="InterPro" id="IPR003779">
    <property type="entry name" value="CMD-like"/>
</dbReference>
<dbReference type="PANTHER" id="PTHR34846:SF11">
    <property type="entry name" value="4-CARBOXYMUCONOLACTONE DECARBOXYLASE FAMILY PROTEIN (AFU_ORTHOLOGUE AFUA_6G11590)"/>
    <property type="match status" value="1"/>
</dbReference>
<dbReference type="Gene3D" id="1.20.1290.10">
    <property type="entry name" value="AhpD-like"/>
    <property type="match status" value="1"/>
</dbReference>